<feature type="transmembrane region" description="Helical" evidence="1">
    <location>
        <begin position="6"/>
        <end position="22"/>
    </location>
</feature>
<dbReference type="AlphaFoldDB" id="A0A2K9P1I3"/>
<proteinExistence type="predicted"/>
<organism evidence="2 3">
    <name type="scientific">Monoglobus pectinilyticus</name>
    <dbReference type="NCBI Taxonomy" id="1981510"/>
    <lineage>
        <taxon>Bacteria</taxon>
        <taxon>Bacillati</taxon>
        <taxon>Bacillota</taxon>
        <taxon>Clostridia</taxon>
        <taxon>Monoglobales</taxon>
        <taxon>Monoglobaceae</taxon>
        <taxon>Monoglobus</taxon>
    </lineage>
</organism>
<dbReference type="KEGG" id="mpec:B9O19_00951"/>
<sequence>MGKFSTGMLLGTVFGIGILMLDKKNVKKAKKMMNGMHF</sequence>
<evidence type="ECO:0000313" key="3">
    <source>
        <dbReference type="Proteomes" id="UP000235589"/>
    </source>
</evidence>
<evidence type="ECO:0000313" key="2">
    <source>
        <dbReference type="EMBL" id="AUO19122.1"/>
    </source>
</evidence>
<keyword evidence="3" id="KW-1185">Reference proteome</keyword>
<keyword evidence="1" id="KW-0472">Membrane</keyword>
<gene>
    <name evidence="2" type="ORF">B9O19_00951</name>
</gene>
<dbReference type="Proteomes" id="UP000235589">
    <property type="component" value="Chromosome"/>
</dbReference>
<keyword evidence="1" id="KW-1133">Transmembrane helix</keyword>
<keyword evidence="1" id="KW-0812">Transmembrane</keyword>
<evidence type="ECO:0000256" key="1">
    <source>
        <dbReference type="SAM" id="Phobius"/>
    </source>
</evidence>
<dbReference type="EMBL" id="CP020991">
    <property type="protein sequence ID" value="AUO19122.1"/>
    <property type="molecule type" value="Genomic_DNA"/>
</dbReference>
<accession>A0A2K9P1I3</accession>
<reference evidence="2 3" key="1">
    <citation type="submission" date="2017-04" db="EMBL/GenBank/DDBJ databases">
        <title>Monoglobus pectinilyticus 14 draft genome.</title>
        <authorList>
            <person name="Kim C."/>
            <person name="Rosendale D.I."/>
            <person name="Kelly W.J."/>
            <person name="Tannock G.W."/>
            <person name="Patchett M.L."/>
            <person name="Jordens J.Z."/>
        </authorList>
    </citation>
    <scope>NUCLEOTIDE SEQUENCE [LARGE SCALE GENOMIC DNA]</scope>
    <source>
        <strain evidence="2 3">14</strain>
    </source>
</reference>
<name>A0A2K9P1I3_9FIRM</name>
<protein>
    <submittedName>
        <fullName evidence="2">Uncharacterized protein</fullName>
    </submittedName>
</protein>